<reference evidence="1 2" key="1">
    <citation type="submission" date="2017-11" db="EMBL/GenBank/DDBJ databases">
        <title>Genome sequencing of Fusobacterium periodonticum KCOM 2555.</title>
        <authorList>
            <person name="Kook J.-K."/>
            <person name="Park S.-N."/>
            <person name="Lim Y.K."/>
        </authorList>
    </citation>
    <scope>NUCLEOTIDE SEQUENCE [LARGE SCALE GENOMIC DNA]</scope>
    <source>
        <strain evidence="1 2">KCOM 2555</strain>
    </source>
</reference>
<gene>
    <name evidence="1" type="ORF">CTM98_01100</name>
</gene>
<protein>
    <submittedName>
        <fullName evidence="1">Uncharacterized protein</fullName>
    </submittedName>
</protein>
<accession>A0A2D3PP50</accession>
<evidence type="ECO:0000313" key="1">
    <source>
        <dbReference type="EMBL" id="ATV69391.1"/>
    </source>
</evidence>
<evidence type="ECO:0000313" key="2">
    <source>
        <dbReference type="Proteomes" id="UP000230781"/>
    </source>
</evidence>
<proteinExistence type="predicted"/>
<dbReference type="Proteomes" id="UP000230781">
    <property type="component" value="Chromosome"/>
</dbReference>
<name>A0A2D3PP50_9FUSO</name>
<dbReference type="RefSeq" id="WP_100025762.1">
    <property type="nucleotide sequence ID" value="NZ_CAUSAS010000013.1"/>
</dbReference>
<dbReference type="EMBL" id="CP024704">
    <property type="protein sequence ID" value="ATV69391.1"/>
    <property type="molecule type" value="Genomic_DNA"/>
</dbReference>
<organism evidence="1 2">
    <name type="scientific">Fusobacterium pseudoperiodonticum</name>
    <dbReference type="NCBI Taxonomy" id="2663009"/>
    <lineage>
        <taxon>Bacteria</taxon>
        <taxon>Fusobacteriati</taxon>
        <taxon>Fusobacteriota</taxon>
        <taxon>Fusobacteriia</taxon>
        <taxon>Fusobacteriales</taxon>
        <taxon>Fusobacteriaceae</taxon>
        <taxon>Fusobacterium</taxon>
    </lineage>
</organism>
<sequence length="151" mass="16603">MKKIILGLFLILGAISFAVPKNLDVNKVKKAGYEITRDEDSAVIFGKATDDAGITVALFIGDVNAKGVNDSIKATAPKSQKFLSSRETKKAYISKYKDTEYNGFTYSFVAKNSKSKGTVISVLYMTDKELKDADLDKAIDKTINEIESFLK</sequence>
<dbReference type="AlphaFoldDB" id="A0A2D3PP50"/>